<dbReference type="InterPro" id="IPR053149">
    <property type="entry name" value="TPK"/>
</dbReference>
<dbReference type="SUPFAM" id="SSF63999">
    <property type="entry name" value="Thiamin pyrophosphokinase, catalytic domain"/>
    <property type="match status" value="1"/>
</dbReference>
<keyword evidence="8" id="KW-1185">Reference proteome</keyword>
<proteinExistence type="predicted"/>
<dbReference type="InterPro" id="IPR006282">
    <property type="entry name" value="Thi_PPkinase"/>
</dbReference>
<accession>A0ABW8SJK2</accession>
<protein>
    <recommendedName>
        <fullName evidence="5">Thiamine diphosphokinase</fullName>
        <ecNumber evidence="5">2.7.6.2</ecNumber>
    </recommendedName>
</protein>
<name>A0ABW8SJK2_9CLOT</name>
<evidence type="ECO:0000256" key="5">
    <source>
        <dbReference type="NCBIfam" id="TIGR01378"/>
    </source>
</evidence>
<keyword evidence="4" id="KW-0067">ATP-binding</keyword>
<dbReference type="RefSeq" id="WP_406792072.1">
    <property type="nucleotide sequence ID" value="NZ_JBJHZX010000013.1"/>
</dbReference>
<evidence type="ECO:0000256" key="1">
    <source>
        <dbReference type="ARBA" id="ARBA00022679"/>
    </source>
</evidence>
<feature type="domain" description="Thiamin pyrophosphokinase thiamin-binding" evidence="6">
    <location>
        <begin position="146"/>
        <end position="205"/>
    </location>
</feature>
<dbReference type="Pfam" id="PF04263">
    <property type="entry name" value="TPK_catalytic"/>
    <property type="match status" value="1"/>
</dbReference>
<dbReference type="PANTHER" id="PTHR41299:SF1">
    <property type="entry name" value="THIAMINE PYROPHOSPHOKINASE"/>
    <property type="match status" value="1"/>
</dbReference>
<comment type="caution">
    <text evidence="7">The sequence shown here is derived from an EMBL/GenBank/DDBJ whole genome shotgun (WGS) entry which is preliminary data.</text>
</comment>
<dbReference type="EC" id="2.7.6.2" evidence="5"/>
<dbReference type="CDD" id="cd07995">
    <property type="entry name" value="TPK"/>
    <property type="match status" value="1"/>
</dbReference>
<evidence type="ECO:0000259" key="6">
    <source>
        <dbReference type="SMART" id="SM00983"/>
    </source>
</evidence>
<evidence type="ECO:0000256" key="2">
    <source>
        <dbReference type="ARBA" id="ARBA00022741"/>
    </source>
</evidence>
<dbReference type="InterPro" id="IPR007371">
    <property type="entry name" value="TPK_catalytic"/>
</dbReference>
<evidence type="ECO:0000256" key="4">
    <source>
        <dbReference type="ARBA" id="ARBA00022840"/>
    </source>
</evidence>
<dbReference type="Pfam" id="PF04265">
    <property type="entry name" value="TPK_B1_binding"/>
    <property type="match status" value="1"/>
</dbReference>
<keyword evidence="1 7" id="KW-0808">Transferase</keyword>
<dbReference type="NCBIfam" id="TIGR01378">
    <property type="entry name" value="thi_PPkinase"/>
    <property type="match status" value="1"/>
</dbReference>
<evidence type="ECO:0000313" key="8">
    <source>
        <dbReference type="Proteomes" id="UP001623660"/>
    </source>
</evidence>
<dbReference type="InterPro" id="IPR007373">
    <property type="entry name" value="Thiamin_PyroPKinase_B1-bd"/>
</dbReference>
<dbReference type="InterPro" id="IPR036759">
    <property type="entry name" value="TPK_catalytic_sf"/>
</dbReference>
<dbReference type="GO" id="GO:0004788">
    <property type="term" value="F:thiamine diphosphokinase activity"/>
    <property type="evidence" value="ECO:0007669"/>
    <property type="project" value="UniProtKB-EC"/>
</dbReference>
<dbReference type="Gene3D" id="3.40.50.10240">
    <property type="entry name" value="Thiamin pyrophosphokinase, catalytic domain"/>
    <property type="match status" value="1"/>
</dbReference>
<sequence>MKALIVSGGAAPSRELVQQQISKCSLVVCADGGGNCLYKYKIIPEYLVGDFDSINQEALTFFKNSNCGIEKYPQTKNFTDTEIALNKAVELGASEVVFTGCTGYRLDHVLANLGMLLKCNYLNVKACIKDEHNTIELLDMSTIIKGHAGETFSLHAYCDCVKNLSIIGARYKLDNYDLCIGDGRTVSNEFLDKDVSIIFDAGKLILMRSID</sequence>
<dbReference type="Proteomes" id="UP001623660">
    <property type="component" value="Unassembled WGS sequence"/>
</dbReference>
<dbReference type="SMART" id="SM00983">
    <property type="entry name" value="TPK_B1_binding"/>
    <property type="match status" value="1"/>
</dbReference>
<reference evidence="7 8" key="1">
    <citation type="submission" date="2024-11" db="EMBL/GenBank/DDBJ databases">
        <authorList>
            <person name="Heng Y.C."/>
            <person name="Lim A.C.H."/>
            <person name="Lee J.K.Y."/>
            <person name="Kittelmann S."/>
        </authorList>
    </citation>
    <scope>NUCLEOTIDE SEQUENCE [LARGE SCALE GENOMIC DNA]</scope>
    <source>
        <strain evidence="7 8">WILCCON 0269</strain>
    </source>
</reference>
<keyword evidence="3" id="KW-0418">Kinase</keyword>
<evidence type="ECO:0000313" key="7">
    <source>
        <dbReference type="EMBL" id="MFL0195958.1"/>
    </source>
</evidence>
<organism evidence="7 8">
    <name type="scientific">Candidatus Clostridium eludens</name>
    <dbReference type="NCBI Taxonomy" id="3381663"/>
    <lineage>
        <taxon>Bacteria</taxon>
        <taxon>Bacillati</taxon>
        <taxon>Bacillota</taxon>
        <taxon>Clostridia</taxon>
        <taxon>Eubacteriales</taxon>
        <taxon>Clostridiaceae</taxon>
        <taxon>Clostridium</taxon>
    </lineage>
</organism>
<evidence type="ECO:0000256" key="3">
    <source>
        <dbReference type="ARBA" id="ARBA00022777"/>
    </source>
</evidence>
<dbReference type="EMBL" id="JBJHZX010000013">
    <property type="protein sequence ID" value="MFL0195958.1"/>
    <property type="molecule type" value="Genomic_DNA"/>
</dbReference>
<gene>
    <name evidence="7" type="ORF">ACJDU8_10330</name>
</gene>
<dbReference type="PANTHER" id="PTHR41299">
    <property type="entry name" value="THIAMINE PYROPHOSPHOKINASE"/>
    <property type="match status" value="1"/>
</dbReference>
<keyword evidence="2" id="KW-0547">Nucleotide-binding</keyword>